<feature type="signal peptide" evidence="1">
    <location>
        <begin position="1"/>
        <end position="23"/>
    </location>
</feature>
<gene>
    <name evidence="2" type="ORF">MoryE10_07340</name>
</gene>
<dbReference type="Gene3D" id="1.25.40.10">
    <property type="entry name" value="Tetratricopeptide repeat domain"/>
    <property type="match status" value="1"/>
</dbReference>
<keyword evidence="1" id="KW-0732">Signal</keyword>
<dbReference type="Proteomes" id="UP000824988">
    <property type="component" value="Chromosome"/>
</dbReference>
<keyword evidence="3" id="KW-1185">Reference proteome</keyword>
<evidence type="ECO:0000313" key="2">
    <source>
        <dbReference type="EMBL" id="BBL70128.1"/>
    </source>
</evidence>
<dbReference type="SUPFAM" id="SSF48452">
    <property type="entry name" value="TPR-like"/>
    <property type="match status" value="1"/>
</dbReference>
<accession>A0A8D4VLM7</accession>
<organism evidence="2 3">
    <name type="scientific">Methylogaea oryzae</name>
    <dbReference type="NCBI Taxonomy" id="1295382"/>
    <lineage>
        <taxon>Bacteria</taxon>
        <taxon>Pseudomonadati</taxon>
        <taxon>Pseudomonadota</taxon>
        <taxon>Gammaproteobacteria</taxon>
        <taxon>Methylococcales</taxon>
        <taxon>Methylococcaceae</taxon>
        <taxon>Methylogaea</taxon>
    </lineage>
</organism>
<proteinExistence type="predicted"/>
<reference evidence="2" key="1">
    <citation type="submission" date="2019-06" db="EMBL/GenBank/DDBJ databases">
        <title>Complete genome sequence of Methylogaea oryzae strain JCM16910.</title>
        <authorList>
            <person name="Asakawa S."/>
        </authorList>
    </citation>
    <scope>NUCLEOTIDE SEQUENCE</scope>
    <source>
        <strain evidence="2">E10</strain>
    </source>
</reference>
<evidence type="ECO:0008006" key="4">
    <source>
        <dbReference type="Google" id="ProtNLM"/>
    </source>
</evidence>
<feature type="chain" id="PRO_5034658933" description="Tetratricopeptide repeat protein" evidence="1">
    <location>
        <begin position="24"/>
        <end position="283"/>
    </location>
</feature>
<evidence type="ECO:0000256" key="1">
    <source>
        <dbReference type="SAM" id="SignalP"/>
    </source>
</evidence>
<evidence type="ECO:0000313" key="3">
    <source>
        <dbReference type="Proteomes" id="UP000824988"/>
    </source>
</evidence>
<dbReference type="AlphaFoldDB" id="A0A8D4VLM7"/>
<dbReference type="EMBL" id="AP019782">
    <property type="protein sequence ID" value="BBL70128.1"/>
    <property type="molecule type" value="Genomic_DNA"/>
</dbReference>
<dbReference type="RefSeq" id="WP_156302963.1">
    <property type="nucleotide sequence ID" value="NZ_AP019782.1"/>
</dbReference>
<sequence length="283" mass="30818">MLAGRSTSPALIGACLALATAQAAEPPQASQIPQVPIVPVAVQAALLPTLEEARRALPGLAQVTSLPLLLVRKGKETAIQTEAIDDSRDIDQLLGQLKARGYNRALVTAAAEKSEILFQIGRNPGSDAAPAVSHTPVETAAPIRASEAEMFPPPKELSLTSADSVEKAWKALRHRDLERAAALFQAFAQQKGPHAREALWGLAVVHYRRGEYSEASNLLEQLIDKGYRLSEVRPLYADTLYRQEVRANQEKESDCRRVLDAWRLPASACGRAWLQNAVARVRQ</sequence>
<dbReference type="InterPro" id="IPR011990">
    <property type="entry name" value="TPR-like_helical_dom_sf"/>
</dbReference>
<protein>
    <recommendedName>
        <fullName evidence="4">Tetratricopeptide repeat protein</fullName>
    </recommendedName>
</protein>
<name>A0A8D4VLM7_9GAMM</name>
<dbReference type="KEGG" id="moz:MoryE10_07340"/>
<dbReference type="Pfam" id="PF14559">
    <property type="entry name" value="TPR_19"/>
    <property type="match status" value="1"/>
</dbReference>